<evidence type="ECO:0000256" key="7">
    <source>
        <dbReference type="ARBA" id="ARBA00023004"/>
    </source>
</evidence>
<name>A0A557SSN7_9ARCH</name>
<keyword evidence="4 11" id="KW-0808">Transferase</keyword>
<keyword evidence="6" id="KW-0663">Pyridoxal phosphate</keyword>
<dbReference type="Gene3D" id="3.90.1150.10">
    <property type="entry name" value="Aspartate Aminotransferase, domain 1"/>
    <property type="match status" value="1"/>
</dbReference>
<keyword evidence="8" id="KW-0411">Iron-sulfur</keyword>
<evidence type="ECO:0000256" key="6">
    <source>
        <dbReference type="ARBA" id="ARBA00022898"/>
    </source>
</evidence>
<dbReference type="GO" id="GO:0046872">
    <property type="term" value="F:metal ion binding"/>
    <property type="evidence" value="ECO:0007669"/>
    <property type="project" value="UniProtKB-KW"/>
</dbReference>
<dbReference type="Gene3D" id="1.10.260.50">
    <property type="match status" value="1"/>
</dbReference>
<dbReference type="GO" id="GO:0031071">
    <property type="term" value="F:cysteine desulfurase activity"/>
    <property type="evidence" value="ECO:0007669"/>
    <property type="project" value="UniProtKB-EC"/>
</dbReference>
<dbReference type="Proteomes" id="UP000315289">
    <property type="component" value="Unassembled WGS sequence"/>
</dbReference>
<comment type="similarity">
    <text evidence="2">Belongs to the class-V pyridoxal-phosphate-dependent aminotransferase family. NifS/IscS subfamily.</text>
</comment>
<organism evidence="11 12">
    <name type="scientific">Candidatus Nitrosocosmicus arcticus</name>
    <dbReference type="NCBI Taxonomy" id="2035267"/>
    <lineage>
        <taxon>Archaea</taxon>
        <taxon>Nitrososphaerota</taxon>
        <taxon>Nitrososphaeria</taxon>
        <taxon>Nitrososphaerales</taxon>
        <taxon>Nitrososphaeraceae</taxon>
        <taxon>Candidatus Nitrosocosmicus</taxon>
    </lineage>
</organism>
<comment type="caution">
    <text evidence="11">The sequence shown here is derived from an EMBL/GenBank/DDBJ whole genome shotgun (WGS) entry which is preliminary data.</text>
</comment>
<dbReference type="PANTHER" id="PTHR11601">
    <property type="entry name" value="CYSTEINE DESULFURYLASE FAMILY MEMBER"/>
    <property type="match status" value="1"/>
</dbReference>
<dbReference type="PANTHER" id="PTHR11601:SF34">
    <property type="entry name" value="CYSTEINE DESULFURASE"/>
    <property type="match status" value="1"/>
</dbReference>
<dbReference type="PROSITE" id="PS00595">
    <property type="entry name" value="AA_TRANSFER_CLASS_5"/>
    <property type="match status" value="1"/>
</dbReference>
<evidence type="ECO:0000313" key="11">
    <source>
        <dbReference type="EMBL" id="TVP39605.1"/>
    </source>
</evidence>
<dbReference type="Gene3D" id="3.40.640.10">
    <property type="entry name" value="Type I PLP-dependent aspartate aminotransferase-like (Major domain)"/>
    <property type="match status" value="1"/>
</dbReference>
<sequence length="403" mass="44555">MLENNRTKTKDPIYLDNASSSPIDIDVINEMLPFLTGNYGNPSSLHDLGRKSTIAVSNARFRISKLIGSKYNEIYFTSGGTESNNLALIGCARMLNKINPSCKRILISKIEHDSIIETVNFIEKDLKFEIDYLPIKKDGLIDLDTFSEMVSPKTSLISIMLANNEIGTIQPIKALVEIAKAKNENTIFHSDAVQALGKIPINVNDLKIDMMTISSHKINGPKGIGALFIKQGLHIKPIIFGGGQELNLRSGTENVCAIVGFGKACEIWKEKLESVQTEIKRLQRYMIDRIVNEVPGSALNGSMENRISNNVNFSFAGINGEDLLIKLDEYGIEASTGSACSSNKKQKASHVLKALGLSYDQVRGSIRFSIGHQNTQEELKNAIDTLKNLIKEFRKINGVVLRE</sequence>
<dbReference type="RefSeq" id="WP_144733432.1">
    <property type="nucleotide sequence ID" value="NZ_ML675589.1"/>
</dbReference>
<accession>A0A557SSN7</accession>
<dbReference type="EC" id="2.8.1.7" evidence="3"/>
<keyword evidence="5" id="KW-0479">Metal-binding</keyword>
<dbReference type="InterPro" id="IPR020578">
    <property type="entry name" value="Aminotrans_V_PyrdxlP_BS"/>
</dbReference>
<evidence type="ECO:0000256" key="4">
    <source>
        <dbReference type="ARBA" id="ARBA00022679"/>
    </source>
</evidence>
<dbReference type="FunFam" id="3.40.640.10:FF:000084">
    <property type="entry name" value="IscS-like cysteine desulfurase"/>
    <property type="match status" value="1"/>
</dbReference>
<dbReference type="InterPro" id="IPR000192">
    <property type="entry name" value="Aminotrans_V_dom"/>
</dbReference>
<evidence type="ECO:0000313" key="12">
    <source>
        <dbReference type="Proteomes" id="UP000315289"/>
    </source>
</evidence>
<evidence type="ECO:0000256" key="1">
    <source>
        <dbReference type="ARBA" id="ARBA00001933"/>
    </source>
</evidence>
<keyword evidence="7" id="KW-0408">Iron</keyword>
<dbReference type="InterPro" id="IPR015421">
    <property type="entry name" value="PyrdxlP-dep_Trfase_major"/>
</dbReference>
<evidence type="ECO:0000256" key="8">
    <source>
        <dbReference type="ARBA" id="ARBA00023014"/>
    </source>
</evidence>
<proteinExistence type="inferred from homology"/>
<feature type="domain" description="Aminotransferase class V" evidence="10">
    <location>
        <begin position="13"/>
        <end position="380"/>
    </location>
</feature>
<dbReference type="InterPro" id="IPR015424">
    <property type="entry name" value="PyrdxlP-dep_Trfase"/>
</dbReference>
<dbReference type="PIRSF" id="PIRSF005572">
    <property type="entry name" value="NifS"/>
    <property type="match status" value="1"/>
</dbReference>
<protein>
    <recommendedName>
        <fullName evidence="3">cysteine desulfurase</fullName>
        <ecNumber evidence="3">2.8.1.7</ecNumber>
    </recommendedName>
</protein>
<evidence type="ECO:0000256" key="2">
    <source>
        <dbReference type="ARBA" id="ARBA00006490"/>
    </source>
</evidence>
<comment type="cofactor">
    <cofactor evidence="1 9">
        <name>pyridoxal 5'-phosphate</name>
        <dbReference type="ChEBI" id="CHEBI:597326"/>
    </cofactor>
</comment>
<gene>
    <name evidence="11" type="primary">iscS</name>
    <name evidence="11" type="ORF">NARC_140060</name>
</gene>
<dbReference type="GO" id="GO:0051536">
    <property type="term" value="F:iron-sulfur cluster binding"/>
    <property type="evidence" value="ECO:0007669"/>
    <property type="project" value="UniProtKB-KW"/>
</dbReference>
<reference evidence="11 12" key="1">
    <citation type="journal article" date="2019" name="Front. Microbiol.">
        <title>Ammonia Oxidation by the Arctic Terrestrial Thaumarchaeote Candidatus Nitrosocosmicus arcticus Is Stimulated by Increasing Temperatures.</title>
        <authorList>
            <person name="Alves R.J.E."/>
            <person name="Kerou M."/>
            <person name="Zappe A."/>
            <person name="Bittner R."/>
            <person name="Abby S.S."/>
            <person name="Schmidt H.A."/>
            <person name="Pfeifer K."/>
            <person name="Schleper C."/>
        </authorList>
    </citation>
    <scope>NUCLEOTIDE SEQUENCE [LARGE SCALE GENOMIC DNA]</scope>
    <source>
        <strain evidence="11 12">Kfb</strain>
    </source>
</reference>
<dbReference type="AlphaFoldDB" id="A0A557SSN7"/>
<evidence type="ECO:0000256" key="9">
    <source>
        <dbReference type="RuleBase" id="RU004504"/>
    </source>
</evidence>
<evidence type="ECO:0000256" key="3">
    <source>
        <dbReference type="ARBA" id="ARBA00012239"/>
    </source>
</evidence>
<dbReference type="InterPro" id="IPR016454">
    <property type="entry name" value="Cysteine_dSase"/>
</dbReference>
<dbReference type="Pfam" id="PF00266">
    <property type="entry name" value="Aminotran_5"/>
    <property type="match status" value="1"/>
</dbReference>
<evidence type="ECO:0000259" key="10">
    <source>
        <dbReference type="Pfam" id="PF00266"/>
    </source>
</evidence>
<dbReference type="InterPro" id="IPR015422">
    <property type="entry name" value="PyrdxlP-dep_Trfase_small"/>
</dbReference>
<dbReference type="OrthoDB" id="9577at2157"/>
<dbReference type="EMBL" id="VOAH01000014">
    <property type="protein sequence ID" value="TVP39605.1"/>
    <property type="molecule type" value="Genomic_DNA"/>
</dbReference>
<evidence type="ECO:0000256" key="5">
    <source>
        <dbReference type="ARBA" id="ARBA00022723"/>
    </source>
</evidence>
<dbReference type="SUPFAM" id="SSF53383">
    <property type="entry name" value="PLP-dependent transferases"/>
    <property type="match status" value="1"/>
</dbReference>
<keyword evidence="12" id="KW-1185">Reference proteome</keyword>